<dbReference type="InParanoid" id="A0A1B7MPJ3"/>
<sequence length="129" mass="14926">MVLQISARSRTRTRPPPRADLDISELPTELRQINVSPCGHSPLPRGRQRRSRDPPRHDPQFVLAHAAPQQHDHTRHSHLELAEDDASSIYTIRLESVVDKDEIDGDRQPAWRRDKRGMPVMPESMEMRM</sequence>
<protein>
    <submittedName>
        <fullName evidence="2">Uncharacterized protein</fullName>
    </submittedName>
</protein>
<name>A0A1B7MPJ3_9AGAM</name>
<evidence type="ECO:0000313" key="3">
    <source>
        <dbReference type="Proteomes" id="UP000092154"/>
    </source>
</evidence>
<proteinExistence type="predicted"/>
<feature type="region of interest" description="Disordered" evidence="1">
    <location>
        <begin position="105"/>
        <end position="129"/>
    </location>
</feature>
<dbReference type="EMBL" id="KV448601">
    <property type="protein sequence ID" value="OAX34518.1"/>
    <property type="molecule type" value="Genomic_DNA"/>
</dbReference>
<dbReference type="Proteomes" id="UP000092154">
    <property type="component" value="Unassembled WGS sequence"/>
</dbReference>
<keyword evidence="3" id="KW-1185">Reference proteome</keyword>
<organism evidence="2 3">
    <name type="scientific">Rhizopogon vinicolor AM-OR11-026</name>
    <dbReference type="NCBI Taxonomy" id="1314800"/>
    <lineage>
        <taxon>Eukaryota</taxon>
        <taxon>Fungi</taxon>
        <taxon>Dikarya</taxon>
        <taxon>Basidiomycota</taxon>
        <taxon>Agaricomycotina</taxon>
        <taxon>Agaricomycetes</taxon>
        <taxon>Agaricomycetidae</taxon>
        <taxon>Boletales</taxon>
        <taxon>Suillineae</taxon>
        <taxon>Rhizopogonaceae</taxon>
        <taxon>Rhizopogon</taxon>
    </lineage>
</organism>
<reference evidence="2 3" key="1">
    <citation type="submission" date="2016-06" db="EMBL/GenBank/DDBJ databases">
        <title>Comparative genomics of the ectomycorrhizal sister species Rhizopogon vinicolor and Rhizopogon vesiculosus (Basidiomycota: Boletales) reveals a divergence of the mating type B locus.</title>
        <authorList>
            <consortium name="DOE Joint Genome Institute"/>
            <person name="Mujic A.B."/>
            <person name="Kuo A."/>
            <person name="Tritt A."/>
            <person name="Lipzen A."/>
            <person name="Chen C."/>
            <person name="Johnson J."/>
            <person name="Sharma A."/>
            <person name="Barry K."/>
            <person name="Grigoriev I.V."/>
            <person name="Spatafora J.W."/>
        </authorList>
    </citation>
    <scope>NUCLEOTIDE SEQUENCE [LARGE SCALE GENOMIC DNA]</scope>
    <source>
        <strain evidence="2 3">AM-OR11-026</strain>
    </source>
</reference>
<dbReference type="AlphaFoldDB" id="A0A1B7MPJ3"/>
<feature type="region of interest" description="Disordered" evidence="1">
    <location>
        <begin position="1"/>
        <end position="60"/>
    </location>
</feature>
<evidence type="ECO:0000313" key="2">
    <source>
        <dbReference type="EMBL" id="OAX34518.1"/>
    </source>
</evidence>
<gene>
    <name evidence="2" type="ORF">K503DRAFT_774450</name>
</gene>
<evidence type="ECO:0000256" key="1">
    <source>
        <dbReference type="SAM" id="MobiDB-lite"/>
    </source>
</evidence>
<accession>A0A1B7MPJ3</accession>